<accession>A0A0E9NA14</accession>
<feature type="domain" description="Pirin N-terminal" evidence="3">
    <location>
        <begin position="18"/>
        <end position="125"/>
    </location>
</feature>
<evidence type="ECO:0000259" key="3">
    <source>
        <dbReference type="Pfam" id="PF02678"/>
    </source>
</evidence>
<gene>
    <name evidence="4" type="ORF">G7K_0894-t1</name>
</gene>
<dbReference type="InterPro" id="IPR014710">
    <property type="entry name" value="RmlC-like_jellyroll"/>
</dbReference>
<dbReference type="CDD" id="cd02910">
    <property type="entry name" value="cupin_Yhhw_N"/>
    <property type="match status" value="1"/>
</dbReference>
<evidence type="ECO:0000256" key="2">
    <source>
        <dbReference type="RuleBase" id="RU003457"/>
    </source>
</evidence>
<keyword evidence="5" id="KW-1185">Reference proteome</keyword>
<evidence type="ECO:0000256" key="1">
    <source>
        <dbReference type="ARBA" id="ARBA00008416"/>
    </source>
</evidence>
<protein>
    <recommendedName>
        <fullName evidence="3">Pirin N-terminal domain-containing protein</fullName>
    </recommendedName>
</protein>
<dbReference type="AlphaFoldDB" id="A0A0E9NA14"/>
<dbReference type="PANTHER" id="PTHR43212:SF3">
    <property type="entry name" value="QUERCETIN 2,3-DIOXYGENASE"/>
    <property type="match status" value="1"/>
</dbReference>
<evidence type="ECO:0000313" key="5">
    <source>
        <dbReference type="Proteomes" id="UP000033140"/>
    </source>
</evidence>
<sequence>MGKQQRLKIIPRRSAARGHVDHGWIKAYYSFSFAEYTDKKHTQWGPLRVINEDRISKGRGFPEHEHDDFEIWTYLMKGELTHRDNLGHVETIGPGGIQYTSAGTGIRHSEVNDNKKKDCHLLQIWAKPAISGLKPTYYTRTHTPTSKTSVLKPIVLPHASFPPNTTHETTVAGSDTAKSDAPIPIHQDLAMYACILPPGETVTHTFGSFGGKCNNKRKGHIQIAQSSGYVPPNEEVKNGAKILLNGEVELGEGDTAYIDGAVPGMEITIQNIHEEPKNVGKLFQKTKKCIASKKYAAPLFIVHIIQSRQRQLS</sequence>
<comment type="similarity">
    <text evidence="1 2">Belongs to the pirin family.</text>
</comment>
<dbReference type="SUPFAM" id="SSF51182">
    <property type="entry name" value="RmlC-like cupins"/>
    <property type="match status" value="1"/>
</dbReference>
<dbReference type="Gene3D" id="2.60.120.10">
    <property type="entry name" value="Jelly Rolls"/>
    <property type="match status" value="2"/>
</dbReference>
<dbReference type="PANTHER" id="PTHR43212">
    <property type="entry name" value="QUERCETIN 2,3-DIOXYGENASE"/>
    <property type="match status" value="1"/>
</dbReference>
<proteinExistence type="inferred from homology"/>
<dbReference type="InterPro" id="IPR003829">
    <property type="entry name" value="Pirin_N_dom"/>
</dbReference>
<dbReference type="Proteomes" id="UP000033140">
    <property type="component" value="Unassembled WGS sequence"/>
</dbReference>
<reference evidence="4 5" key="1">
    <citation type="journal article" date="2011" name="J. Gen. Appl. Microbiol.">
        <title>Draft genome sequencing of the enigmatic yeast Saitoella complicata.</title>
        <authorList>
            <person name="Nishida H."/>
            <person name="Hamamoto M."/>
            <person name="Sugiyama J."/>
        </authorList>
    </citation>
    <scope>NUCLEOTIDE SEQUENCE [LARGE SCALE GENOMIC DNA]</scope>
    <source>
        <strain evidence="4 5">NRRL Y-17804</strain>
    </source>
</reference>
<dbReference type="STRING" id="698492.A0A0E9NA14"/>
<dbReference type="Pfam" id="PF02678">
    <property type="entry name" value="Pirin"/>
    <property type="match status" value="1"/>
</dbReference>
<evidence type="ECO:0000313" key="4">
    <source>
        <dbReference type="EMBL" id="GAO46669.1"/>
    </source>
</evidence>
<reference evidence="4 5" key="2">
    <citation type="journal article" date="2014" name="J. Gen. Appl. Microbiol.">
        <title>The early diverging ascomycetous budding yeast Saitoella complicata has three histone deacetylases belonging to the Clr6, Hos2, and Rpd3 lineages.</title>
        <authorList>
            <person name="Nishida H."/>
            <person name="Matsumoto T."/>
            <person name="Kondo S."/>
            <person name="Hamamoto M."/>
            <person name="Yoshikawa H."/>
        </authorList>
    </citation>
    <scope>NUCLEOTIDE SEQUENCE [LARGE SCALE GENOMIC DNA]</scope>
    <source>
        <strain evidence="4 5">NRRL Y-17804</strain>
    </source>
</reference>
<comment type="caution">
    <text evidence="4">The sequence shown here is derived from an EMBL/GenBank/DDBJ whole genome shotgun (WGS) entry which is preliminary data.</text>
</comment>
<reference evidence="4 5" key="3">
    <citation type="journal article" date="2015" name="Genome Announc.">
        <title>Draft Genome Sequence of the Archiascomycetous Yeast Saitoella complicata.</title>
        <authorList>
            <person name="Yamauchi K."/>
            <person name="Kondo S."/>
            <person name="Hamamoto M."/>
            <person name="Takahashi Y."/>
            <person name="Ogura Y."/>
            <person name="Hayashi T."/>
            <person name="Nishida H."/>
        </authorList>
    </citation>
    <scope>NUCLEOTIDE SEQUENCE [LARGE SCALE GENOMIC DNA]</scope>
    <source>
        <strain evidence="4 5">NRRL Y-17804</strain>
    </source>
</reference>
<dbReference type="EMBL" id="BACD03000005">
    <property type="protein sequence ID" value="GAO46669.1"/>
    <property type="molecule type" value="Genomic_DNA"/>
</dbReference>
<dbReference type="InterPro" id="IPR012093">
    <property type="entry name" value="Pirin"/>
</dbReference>
<organism evidence="4 5">
    <name type="scientific">Saitoella complicata (strain BCRC 22490 / CBS 7301 / JCM 7358 / NBRC 10748 / NRRL Y-17804)</name>
    <dbReference type="NCBI Taxonomy" id="698492"/>
    <lineage>
        <taxon>Eukaryota</taxon>
        <taxon>Fungi</taxon>
        <taxon>Dikarya</taxon>
        <taxon>Ascomycota</taxon>
        <taxon>Taphrinomycotina</taxon>
        <taxon>Taphrinomycotina incertae sedis</taxon>
        <taxon>Saitoella</taxon>
    </lineage>
</organism>
<name>A0A0E9NA14_SAICN</name>
<dbReference type="InterPro" id="IPR011051">
    <property type="entry name" value="RmlC_Cupin_sf"/>
</dbReference>